<dbReference type="Pfam" id="PF00707">
    <property type="entry name" value="IF3_C"/>
    <property type="match status" value="1"/>
</dbReference>
<dbReference type="SUPFAM" id="SSF54364">
    <property type="entry name" value="Translation initiation factor IF3, N-terminal domain"/>
    <property type="match status" value="1"/>
</dbReference>
<keyword evidence="3" id="KW-0648">Protein biosynthesis</keyword>
<dbReference type="InterPro" id="IPR019815">
    <property type="entry name" value="Translation_initiation_fac_3_C"/>
</dbReference>
<evidence type="ECO:0000256" key="2">
    <source>
        <dbReference type="ARBA" id="ARBA00022540"/>
    </source>
</evidence>
<dbReference type="NCBIfam" id="TIGR00168">
    <property type="entry name" value="infC"/>
    <property type="match status" value="1"/>
</dbReference>
<dbReference type="AlphaFoldDB" id="A0A1G2QYV4"/>
<dbReference type="SUPFAM" id="SSF55200">
    <property type="entry name" value="Translation initiation factor IF3, C-terminal domain"/>
    <property type="match status" value="1"/>
</dbReference>
<accession>A0A1G2QYV4</accession>
<dbReference type="Gene3D" id="3.10.20.80">
    <property type="entry name" value="Translation initiation factor 3 (IF-3), N-terminal domain"/>
    <property type="match status" value="1"/>
</dbReference>
<evidence type="ECO:0000313" key="7">
    <source>
        <dbReference type="EMBL" id="OHA65770.1"/>
    </source>
</evidence>
<comment type="caution">
    <text evidence="7">The sequence shown here is derived from an EMBL/GenBank/DDBJ whole genome shotgun (WGS) entry which is preliminary data.</text>
</comment>
<dbReference type="InterPro" id="IPR019814">
    <property type="entry name" value="Translation_initiation_fac_3_N"/>
</dbReference>
<dbReference type="InterPro" id="IPR036787">
    <property type="entry name" value="T_IF-3_N_sf"/>
</dbReference>
<feature type="domain" description="Translation initiation factor 3 C-terminal" evidence="5">
    <location>
        <begin position="78"/>
        <end position="163"/>
    </location>
</feature>
<protein>
    <recommendedName>
        <fullName evidence="4">Translation initiation factor IF-3</fullName>
    </recommendedName>
</protein>
<dbReference type="STRING" id="1802448.A2672_03350"/>
<name>A0A1G2QYV4_9BACT</name>
<evidence type="ECO:0000256" key="1">
    <source>
        <dbReference type="ARBA" id="ARBA00005439"/>
    </source>
</evidence>
<dbReference type="Proteomes" id="UP000178065">
    <property type="component" value="Unassembled WGS sequence"/>
</dbReference>
<dbReference type="GO" id="GO:0005737">
    <property type="term" value="C:cytoplasm"/>
    <property type="evidence" value="ECO:0007669"/>
    <property type="project" value="UniProtKB-ARBA"/>
</dbReference>
<dbReference type="GO" id="GO:0003743">
    <property type="term" value="F:translation initiation factor activity"/>
    <property type="evidence" value="ECO:0007669"/>
    <property type="project" value="UniProtKB-UniRule"/>
</dbReference>
<dbReference type="EMBL" id="MHTT01000011">
    <property type="protein sequence ID" value="OHA65770.1"/>
    <property type="molecule type" value="Genomic_DNA"/>
</dbReference>
<evidence type="ECO:0000259" key="5">
    <source>
        <dbReference type="Pfam" id="PF00707"/>
    </source>
</evidence>
<gene>
    <name evidence="7" type="ORF">A2672_03350</name>
</gene>
<dbReference type="PANTHER" id="PTHR10938:SF0">
    <property type="entry name" value="TRANSLATION INITIATION FACTOR IF-3, MITOCHONDRIAL"/>
    <property type="match status" value="1"/>
</dbReference>
<proteinExistence type="inferred from homology"/>
<dbReference type="GO" id="GO:0032790">
    <property type="term" value="P:ribosome disassembly"/>
    <property type="evidence" value="ECO:0007669"/>
    <property type="project" value="TreeGrafter"/>
</dbReference>
<evidence type="ECO:0000259" key="6">
    <source>
        <dbReference type="Pfam" id="PF05198"/>
    </source>
</evidence>
<dbReference type="PANTHER" id="PTHR10938">
    <property type="entry name" value="TRANSLATION INITIATION FACTOR IF-3"/>
    <property type="match status" value="1"/>
</dbReference>
<dbReference type="GO" id="GO:0043022">
    <property type="term" value="F:ribosome binding"/>
    <property type="evidence" value="ECO:0007669"/>
    <property type="project" value="TreeGrafter"/>
</dbReference>
<reference evidence="7 8" key="1">
    <citation type="journal article" date="2016" name="Nat. Commun.">
        <title>Thousands of microbial genomes shed light on interconnected biogeochemical processes in an aquifer system.</title>
        <authorList>
            <person name="Anantharaman K."/>
            <person name="Brown C.T."/>
            <person name="Hug L.A."/>
            <person name="Sharon I."/>
            <person name="Castelle C.J."/>
            <person name="Probst A.J."/>
            <person name="Thomas B.C."/>
            <person name="Singh A."/>
            <person name="Wilkins M.J."/>
            <person name="Karaoz U."/>
            <person name="Brodie E.L."/>
            <person name="Williams K.H."/>
            <person name="Hubbard S.S."/>
            <person name="Banfield J.F."/>
        </authorList>
    </citation>
    <scope>NUCLEOTIDE SEQUENCE [LARGE SCALE GENOMIC DNA]</scope>
</reference>
<evidence type="ECO:0000256" key="3">
    <source>
        <dbReference type="ARBA" id="ARBA00022917"/>
    </source>
</evidence>
<dbReference type="InterPro" id="IPR001288">
    <property type="entry name" value="Translation_initiation_fac_3"/>
</dbReference>
<comment type="similarity">
    <text evidence="1">Belongs to the IF-3 family.</text>
</comment>
<dbReference type="InterPro" id="IPR036788">
    <property type="entry name" value="T_IF-3_C_sf"/>
</dbReference>
<organism evidence="7 8">
    <name type="scientific">Candidatus Wildermuthbacteria bacterium RIFCSPHIGHO2_01_FULL_49_22b</name>
    <dbReference type="NCBI Taxonomy" id="1802448"/>
    <lineage>
        <taxon>Bacteria</taxon>
        <taxon>Candidatus Wildermuthiibacteriota</taxon>
    </lineage>
</organism>
<dbReference type="Gene3D" id="3.30.110.10">
    <property type="entry name" value="Translation initiation factor 3 (IF-3), C-terminal domain"/>
    <property type="match status" value="1"/>
</dbReference>
<evidence type="ECO:0000313" key="8">
    <source>
        <dbReference type="Proteomes" id="UP000178065"/>
    </source>
</evidence>
<feature type="domain" description="Translation initiation factor 3 N-terminal" evidence="6">
    <location>
        <begin position="1"/>
        <end position="70"/>
    </location>
</feature>
<keyword evidence="2 7" id="KW-0396">Initiation factor</keyword>
<dbReference type="Pfam" id="PF05198">
    <property type="entry name" value="IF3_N"/>
    <property type="match status" value="1"/>
</dbReference>
<sequence length="163" mass="18706">MNNQIRASEVRLIDETGNQVGVIPLREALEKAQQAGLDLIQVTEKVNPPVAKIADYGKYLYQQGKKEREAKKHTGGDLKEVRLTFNISDHDLATRVRQAEKFLKRGDNIRINLRLRGRQKALLAHAREKILKFMEQLNALVPIRTERDMKLEPRGLTMVITKK</sequence>
<evidence type="ECO:0000256" key="4">
    <source>
        <dbReference type="NCBIfam" id="TIGR00168"/>
    </source>
</evidence>